<feature type="domain" description="Response regulatory" evidence="10">
    <location>
        <begin position="8"/>
        <end position="125"/>
    </location>
</feature>
<dbReference type="Gene3D" id="3.40.50.2300">
    <property type="match status" value="1"/>
</dbReference>
<dbReference type="Proteomes" id="UP000679779">
    <property type="component" value="Unassembled WGS sequence"/>
</dbReference>
<dbReference type="GO" id="GO:0005737">
    <property type="term" value="C:cytoplasm"/>
    <property type="evidence" value="ECO:0007669"/>
    <property type="project" value="UniProtKB-SubCell"/>
</dbReference>
<dbReference type="PANTHER" id="PTHR42713">
    <property type="entry name" value="HISTIDINE KINASE-RELATED"/>
    <property type="match status" value="1"/>
</dbReference>
<evidence type="ECO:0000313" key="11">
    <source>
        <dbReference type="EMBL" id="GIO29678.1"/>
    </source>
</evidence>
<evidence type="ECO:0000256" key="8">
    <source>
        <dbReference type="PROSITE-ProRule" id="PRU00169"/>
    </source>
</evidence>
<keyword evidence="6" id="KW-0238">DNA-binding</keyword>
<dbReference type="SUPFAM" id="SSF52172">
    <property type="entry name" value="CheY-like"/>
    <property type="match status" value="1"/>
</dbReference>
<dbReference type="PROSITE" id="PS00041">
    <property type="entry name" value="HTH_ARAC_FAMILY_1"/>
    <property type="match status" value="1"/>
</dbReference>
<evidence type="ECO:0000256" key="5">
    <source>
        <dbReference type="ARBA" id="ARBA00023015"/>
    </source>
</evidence>
<dbReference type="PROSITE" id="PS50110">
    <property type="entry name" value="RESPONSE_REGULATORY"/>
    <property type="match status" value="1"/>
</dbReference>
<dbReference type="InterPro" id="IPR001789">
    <property type="entry name" value="Sig_transdc_resp-reg_receiver"/>
</dbReference>
<dbReference type="InterPro" id="IPR018060">
    <property type="entry name" value="HTH_AraC"/>
</dbReference>
<dbReference type="SUPFAM" id="SSF46689">
    <property type="entry name" value="Homeodomain-like"/>
    <property type="match status" value="1"/>
</dbReference>
<dbReference type="GO" id="GO:0043565">
    <property type="term" value="F:sequence-specific DNA binding"/>
    <property type="evidence" value="ECO:0007669"/>
    <property type="project" value="InterPro"/>
</dbReference>
<feature type="domain" description="HTH araC/xylS-type" evidence="9">
    <location>
        <begin position="303"/>
        <end position="402"/>
    </location>
</feature>
<evidence type="ECO:0000256" key="4">
    <source>
        <dbReference type="ARBA" id="ARBA00023012"/>
    </source>
</evidence>
<evidence type="ECO:0000256" key="1">
    <source>
        <dbReference type="ARBA" id="ARBA00004496"/>
    </source>
</evidence>
<proteinExistence type="predicted"/>
<evidence type="ECO:0000259" key="9">
    <source>
        <dbReference type="PROSITE" id="PS01124"/>
    </source>
</evidence>
<dbReference type="SMART" id="SM00448">
    <property type="entry name" value="REC"/>
    <property type="match status" value="1"/>
</dbReference>
<comment type="caution">
    <text evidence="11">The sequence shown here is derived from an EMBL/GenBank/DDBJ whole genome shotgun (WGS) entry which is preliminary data.</text>
</comment>
<accession>A0A919XE02</accession>
<feature type="modified residue" description="4-aspartylphosphate" evidence="8">
    <location>
        <position position="60"/>
    </location>
</feature>
<gene>
    <name evidence="11" type="ORF">J2TS6_08190</name>
</gene>
<protein>
    <recommendedName>
        <fullName evidence="13">Response regulator</fullName>
    </recommendedName>
</protein>
<dbReference type="InterPro" id="IPR020449">
    <property type="entry name" value="Tscrpt_reg_AraC-type_HTH"/>
</dbReference>
<evidence type="ECO:0000313" key="12">
    <source>
        <dbReference type="Proteomes" id="UP000679779"/>
    </source>
</evidence>
<dbReference type="GO" id="GO:0003700">
    <property type="term" value="F:DNA-binding transcription factor activity"/>
    <property type="evidence" value="ECO:0007669"/>
    <property type="project" value="InterPro"/>
</dbReference>
<dbReference type="GO" id="GO:0000160">
    <property type="term" value="P:phosphorelay signal transduction system"/>
    <property type="evidence" value="ECO:0007669"/>
    <property type="project" value="UniProtKB-KW"/>
</dbReference>
<keyword evidence="3 8" id="KW-0597">Phosphoprotein</keyword>
<name>A0A919XE02_9BACL</name>
<dbReference type="PANTHER" id="PTHR42713:SF3">
    <property type="entry name" value="TRANSCRIPTIONAL REGULATORY PROTEIN HPTR"/>
    <property type="match status" value="1"/>
</dbReference>
<keyword evidence="2" id="KW-0963">Cytoplasm</keyword>
<dbReference type="InterPro" id="IPR018062">
    <property type="entry name" value="HTH_AraC-typ_CS"/>
</dbReference>
<dbReference type="PROSITE" id="PS01124">
    <property type="entry name" value="HTH_ARAC_FAMILY_2"/>
    <property type="match status" value="1"/>
</dbReference>
<dbReference type="SMART" id="SM00342">
    <property type="entry name" value="HTH_ARAC"/>
    <property type="match status" value="1"/>
</dbReference>
<dbReference type="Pfam" id="PF12833">
    <property type="entry name" value="HTH_18"/>
    <property type="match status" value="1"/>
</dbReference>
<keyword evidence="12" id="KW-1185">Reference proteome</keyword>
<reference evidence="11" key="1">
    <citation type="submission" date="2021-03" db="EMBL/GenBank/DDBJ databases">
        <title>Antimicrobial resistance genes in bacteria isolated from Japanese honey, and their potential for conferring macrolide and lincosamide resistance in the American foulbrood pathogen Paenibacillus larvae.</title>
        <authorList>
            <person name="Okamoto M."/>
            <person name="Kumagai M."/>
            <person name="Kanamori H."/>
            <person name="Takamatsu D."/>
        </authorList>
    </citation>
    <scope>NUCLEOTIDE SEQUENCE</scope>
    <source>
        <strain evidence="11">J2TS6</strain>
    </source>
</reference>
<dbReference type="EMBL" id="BORQ01000001">
    <property type="protein sequence ID" value="GIO29678.1"/>
    <property type="molecule type" value="Genomic_DNA"/>
</dbReference>
<dbReference type="AlphaFoldDB" id="A0A919XE02"/>
<comment type="subcellular location">
    <subcellularLocation>
        <location evidence="1">Cytoplasm</location>
    </subcellularLocation>
</comment>
<dbReference type="Gene3D" id="1.10.10.60">
    <property type="entry name" value="Homeodomain-like"/>
    <property type="match status" value="2"/>
</dbReference>
<evidence type="ECO:0000256" key="2">
    <source>
        <dbReference type="ARBA" id="ARBA00022490"/>
    </source>
</evidence>
<dbReference type="InterPro" id="IPR009057">
    <property type="entry name" value="Homeodomain-like_sf"/>
</dbReference>
<keyword evidence="4" id="KW-0902">Two-component regulatory system</keyword>
<evidence type="ECO:0008006" key="13">
    <source>
        <dbReference type="Google" id="ProtNLM"/>
    </source>
</evidence>
<evidence type="ECO:0000259" key="10">
    <source>
        <dbReference type="PROSITE" id="PS50110"/>
    </source>
</evidence>
<keyword evidence="7" id="KW-0804">Transcription</keyword>
<sequence length="404" mass="46176">MGDRVVWKLIIADDEPKIRRGLKKVLPWEDLNIQVVGEAEDGRQALDLIHQLKPDILFVDINMPFLNGLDLLEKMKQTLERCVVIVITGHDEFAYAQQALKLKVFDYILKPVVRNQLESVAIKAVETLEKTRQYEERHKWVDHQLKSNSILIRDKFLVKWIDHLMDEDEVRKNLDFFGLQIGPNIGIVLLKVMSHLDTGGTHRAWDRELLEFAARNVAEDVVRYESAIVFNDTKGHIIVLVTMAEAADWPALGEKIQQRLETILEKVVLLDQCTVDEIAGVPAAYRKLADELTTKGSLSPVVVLAKKFIDRNYHQPDLSLSEVADGVQVSPAYLSKQLKRELGLSFIDYLTKVRIQKAIQFMNDPAAKVYEIAEMVGYSSQHYFSNTFKKVTGTTPLIYRKGQR</sequence>
<evidence type="ECO:0000256" key="3">
    <source>
        <dbReference type="ARBA" id="ARBA00022553"/>
    </source>
</evidence>
<organism evidence="11 12">
    <name type="scientific">Paenibacillus albilobatus</name>
    <dbReference type="NCBI Taxonomy" id="2716884"/>
    <lineage>
        <taxon>Bacteria</taxon>
        <taxon>Bacillati</taxon>
        <taxon>Bacillota</taxon>
        <taxon>Bacilli</taxon>
        <taxon>Bacillales</taxon>
        <taxon>Paenibacillaceae</taxon>
        <taxon>Paenibacillus</taxon>
    </lineage>
</organism>
<dbReference type="PRINTS" id="PR00032">
    <property type="entry name" value="HTHARAC"/>
</dbReference>
<dbReference type="CDD" id="cd17536">
    <property type="entry name" value="REC_YesN-like"/>
    <property type="match status" value="1"/>
</dbReference>
<keyword evidence="5" id="KW-0805">Transcription regulation</keyword>
<dbReference type="InterPro" id="IPR011006">
    <property type="entry name" value="CheY-like_superfamily"/>
</dbReference>
<dbReference type="Pfam" id="PF00072">
    <property type="entry name" value="Response_reg"/>
    <property type="match status" value="1"/>
</dbReference>
<evidence type="ECO:0000256" key="6">
    <source>
        <dbReference type="ARBA" id="ARBA00023125"/>
    </source>
</evidence>
<dbReference type="InterPro" id="IPR051552">
    <property type="entry name" value="HptR"/>
</dbReference>
<evidence type="ECO:0000256" key="7">
    <source>
        <dbReference type="ARBA" id="ARBA00023163"/>
    </source>
</evidence>